<dbReference type="AlphaFoldDB" id="A0A162SPH5"/>
<sequence>MILSLKDSETWGYLARDRSIQITKNMFEAGMNIEEILYYNTELLEEFIQEVLNKVKKEI</sequence>
<gene>
    <name evidence="1" type="ORF">CLMAG_34580</name>
</gene>
<dbReference type="PATRIC" id="fig|1121326.3.peg.3498"/>
<organism evidence="1 2">
    <name type="scientific">Clostridium magnum DSM 2767</name>
    <dbReference type="NCBI Taxonomy" id="1121326"/>
    <lineage>
        <taxon>Bacteria</taxon>
        <taxon>Bacillati</taxon>
        <taxon>Bacillota</taxon>
        <taxon>Clostridia</taxon>
        <taxon>Eubacteriales</taxon>
        <taxon>Clostridiaceae</taxon>
        <taxon>Clostridium</taxon>
    </lineage>
</organism>
<dbReference type="Proteomes" id="UP000076603">
    <property type="component" value="Unassembled WGS sequence"/>
</dbReference>
<proteinExistence type="predicted"/>
<name>A0A162SPH5_9CLOT</name>
<comment type="caution">
    <text evidence="1">The sequence shown here is derived from an EMBL/GenBank/DDBJ whole genome shotgun (WGS) entry which is preliminary data.</text>
</comment>
<accession>A0A162SPH5</accession>
<reference evidence="1 2" key="1">
    <citation type="submission" date="2016-04" db="EMBL/GenBank/DDBJ databases">
        <title>Genome sequence of Clostridium magnum DSM 2767.</title>
        <authorList>
            <person name="Poehlein A."/>
            <person name="Uhlig R."/>
            <person name="Fischer R."/>
            <person name="Bahl H."/>
            <person name="Daniel R."/>
        </authorList>
    </citation>
    <scope>NUCLEOTIDE SEQUENCE [LARGE SCALE GENOMIC DNA]</scope>
    <source>
        <strain evidence="1 2">DSM 2767</strain>
    </source>
</reference>
<evidence type="ECO:0000313" key="2">
    <source>
        <dbReference type="Proteomes" id="UP000076603"/>
    </source>
</evidence>
<protein>
    <submittedName>
        <fullName evidence="1">Uncharacterized protein</fullName>
    </submittedName>
</protein>
<dbReference type="EMBL" id="LWAE01000003">
    <property type="protein sequence ID" value="KZL91699.1"/>
    <property type="molecule type" value="Genomic_DNA"/>
</dbReference>
<keyword evidence="2" id="KW-1185">Reference proteome</keyword>
<dbReference type="RefSeq" id="WP_066624824.1">
    <property type="nucleotide sequence ID" value="NZ_FQXL01000060.1"/>
</dbReference>
<evidence type="ECO:0000313" key="1">
    <source>
        <dbReference type="EMBL" id="KZL91699.1"/>
    </source>
</evidence>